<reference evidence="1 2" key="1">
    <citation type="submission" date="2024-02" db="EMBL/GenBank/DDBJ databases">
        <title>Discinaceae phylogenomics.</title>
        <authorList>
            <person name="Dirks A.C."/>
            <person name="James T.Y."/>
        </authorList>
    </citation>
    <scope>NUCLEOTIDE SEQUENCE [LARGE SCALE GENOMIC DNA]</scope>
    <source>
        <strain evidence="1 2">ACD0624</strain>
    </source>
</reference>
<keyword evidence="2" id="KW-1185">Reference proteome</keyword>
<name>A0ABR3G5G2_9PEZI</name>
<dbReference type="Proteomes" id="UP001447188">
    <property type="component" value="Unassembled WGS sequence"/>
</dbReference>
<accession>A0ABR3G5G2</accession>
<protein>
    <submittedName>
        <fullName evidence="1">Uncharacterized protein</fullName>
    </submittedName>
</protein>
<dbReference type="EMBL" id="JBBBZM010000292">
    <property type="protein sequence ID" value="KAL0631144.1"/>
    <property type="molecule type" value="Genomic_DNA"/>
</dbReference>
<sequence>MSWSSFNQLWMDICHILNSPSYDILLDISNSHTPNYIAKLNELTLHVLASAAFGPQTDGRWHYGRHEEEDEDRDMIVSFVTRLTAHAAMEIMAQLMASHHPSGIQADKVGAWLMNEEATIWDEYEFTNREQMVSNEDYDYEVDCTAVALSSAIILDTDITL</sequence>
<comment type="caution">
    <text evidence="1">The sequence shown here is derived from an EMBL/GenBank/DDBJ whole genome shotgun (WGS) entry which is preliminary data.</text>
</comment>
<proteinExistence type="predicted"/>
<evidence type="ECO:0000313" key="1">
    <source>
        <dbReference type="EMBL" id="KAL0631144.1"/>
    </source>
</evidence>
<gene>
    <name evidence="1" type="ORF">Q9L58_009997</name>
</gene>
<organism evidence="1 2">
    <name type="scientific">Discina gigas</name>
    <dbReference type="NCBI Taxonomy" id="1032678"/>
    <lineage>
        <taxon>Eukaryota</taxon>
        <taxon>Fungi</taxon>
        <taxon>Dikarya</taxon>
        <taxon>Ascomycota</taxon>
        <taxon>Pezizomycotina</taxon>
        <taxon>Pezizomycetes</taxon>
        <taxon>Pezizales</taxon>
        <taxon>Discinaceae</taxon>
        <taxon>Discina</taxon>
    </lineage>
</organism>
<evidence type="ECO:0000313" key="2">
    <source>
        <dbReference type="Proteomes" id="UP001447188"/>
    </source>
</evidence>